<reference evidence="3 4" key="1">
    <citation type="journal article" date="2015" name="Nature">
        <title>rRNA introns, odd ribosomes, and small enigmatic genomes across a large radiation of phyla.</title>
        <authorList>
            <person name="Brown C.T."/>
            <person name="Hug L.A."/>
            <person name="Thomas B.C."/>
            <person name="Sharon I."/>
            <person name="Castelle C.J."/>
            <person name="Singh A."/>
            <person name="Wilkins M.J."/>
            <person name="Williams K.H."/>
            <person name="Banfield J.F."/>
        </authorList>
    </citation>
    <scope>NUCLEOTIDE SEQUENCE [LARGE SCALE GENOMIC DNA]</scope>
</reference>
<evidence type="ECO:0000256" key="1">
    <source>
        <dbReference type="SAM" id="Phobius"/>
    </source>
</evidence>
<proteinExistence type="predicted"/>
<organism evidence="3 4">
    <name type="scientific">Candidatus Collierbacteria bacterium GW2011_GWC2_43_12</name>
    <dbReference type="NCBI Taxonomy" id="1618390"/>
    <lineage>
        <taxon>Bacteria</taxon>
        <taxon>Candidatus Collieribacteriota</taxon>
    </lineage>
</organism>
<protein>
    <recommendedName>
        <fullName evidence="5">TPM domain-containing protein</fullName>
    </recommendedName>
</protein>
<feature type="chain" id="PRO_5002537243" description="TPM domain-containing protein" evidence="2">
    <location>
        <begin position="26"/>
        <end position="208"/>
    </location>
</feature>
<dbReference type="EMBL" id="LCFK01000011">
    <property type="protein sequence ID" value="KKS94488.1"/>
    <property type="molecule type" value="Genomic_DNA"/>
</dbReference>
<dbReference type="Proteomes" id="UP000033980">
    <property type="component" value="Unassembled WGS sequence"/>
</dbReference>
<dbReference type="AlphaFoldDB" id="A0A0G1G673"/>
<accession>A0A0G1G673</accession>
<comment type="caution">
    <text evidence="3">The sequence shown here is derived from an EMBL/GenBank/DDBJ whole genome shotgun (WGS) entry which is preliminary data.</text>
</comment>
<keyword evidence="1" id="KW-0812">Transmembrane</keyword>
<evidence type="ECO:0008006" key="5">
    <source>
        <dbReference type="Google" id="ProtNLM"/>
    </source>
</evidence>
<keyword evidence="2" id="KW-0732">Signal</keyword>
<keyword evidence="1" id="KW-1133">Transmembrane helix</keyword>
<sequence length="208" mass="22567">MKSPWKLLILALLALSLLVPRSVSAGDYVIDAIEALKASNVYVAPGTEGTDYDTANKLEKTLITDDNIVLVMLPSDALVGTDLYTIARRISEGLGNQKTIGLAVGREVIGYSLILPEGVASDKMMRANSVSHNSVAALITFTQNIHSYVMYNPQPTLVPTPEPTPTPRPTMTPIELPKAKDISWPVWLVMVVAVLAVVVWVFVTIKKN</sequence>
<feature type="transmembrane region" description="Helical" evidence="1">
    <location>
        <begin position="184"/>
        <end position="205"/>
    </location>
</feature>
<evidence type="ECO:0000313" key="4">
    <source>
        <dbReference type="Proteomes" id="UP000033980"/>
    </source>
</evidence>
<evidence type="ECO:0000313" key="3">
    <source>
        <dbReference type="EMBL" id="KKS94488.1"/>
    </source>
</evidence>
<feature type="signal peptide" evidence="2">
    <location>
        <begin position="1"/>
        <end position="25"/>
    </location>
</feature>
<gene>
    <name evidence="3" type="ORF">UV68_C0011G0019</name>
</gene>
<name>A0A0G1G673_9BACT</name>
<evidence type="ECO:0000256" key="2">
    <source>
        <dbReference type="SAM" id="SignalP"/>
    </source>
</evidence>
<keyword evidence="1" id="KW-0472">Membrane</keyword>
<feature type="non-terminal residue" evidence="3">
    <location>
        <position position="208"/>
    </location>
</feature>